<reference evidence="1" key="2">
    <citation type="journal article" date="2015" name="Data Brief">
        <title>Shoot transcriptome of the giant reed, Arundo donax.</title>
        <authorList>
            <person name="Barrero R.A."/>
            <person name="Guerrero F.D."/>
            <person name="Moolhuijzen P."/>
            <person name="Goolsby J.A."/>
            <person name="Tidwell J."/>
            <person name="Bellgard S.E."/>
            <person name="Bellgard M.I."/>
        </authorList>
    </citation>
    <scope>NUCLEOTIDE SEQUENCE</scope>
    <source>
        <tissue evidence="1">Shoot tissue taken approximately 20 cm above the soil surface</tissue>
    </source>
</reference>
<reference evidence="1" key="1">
    <citation type="submission" date="2014-09" db="EMBL/GenBank/DDBJ databases">
        <authorList>
            <person name="Magalhaes I.L.F."/>
            <person name="Oliveira U."/>
            <person name="Santos F.R."/>
            <person name="Vidigal T.H.D.A."/>
            <person name="Brescovit A.D."/>
            <person name="Santos A.J."/>
        </authorList>
    </citation>
    <scope>NUCLEOTIDE SEQUENCE</scope>
    <source>
        <tissue evidence="1">Shoot tissue taken approximately 20 cm above the soil surface</tissue>
    </source>
</reference>
<evidence type="ECO:0000313" key="1">
    <source>
        <dbReference type="EMBL" id="JAE06307.1"/>
    </source>
</evidence>
<dbReference type="EMBL" id="GBRH01191589">
    <property type="protein sequence ID" value="JAE06307.1"/>
    <property type="molecule type" value="Transcribed_RNA"/>
</dbReference>
<name>A0A0A9F1T9_ARUDO</name>
<sequence>MPCKPIIESSKHVHAPRLNRVKIMAKPQHQTRTDGSTLIPNLHALTTYMHVMQNNH</sequence>
<protein>
    <submittedName>
        <fullName evidence="1">Uncharacterized protein</fullName>
    </submittedName>
</protein>
<accession>A0A0A9F1T9</accession>
<proteinExistence type="predicted"/>
<organism evidence="1">
    <name type="scientific">Arundo donax</name>
    <name type="common">Giant reed</name>
    <name type="synonym">Donax arundinaceus</name>
    <dbReference type="NCBI Taxonomy" id="35708"/>
    <lineage>
        <taxon>Eukaryota</taxon>
        <taxon>Viridiplantae</taxon>
        <taxon>Streptophyta</taxon>
        <taxon>Embryophyta</taxon>
        <taxon>Tracheophyta</taxon>
        <taxon>Spermatophyta</taxon>
        <taxon>Magnoliopsida</taxon>
        <taxon>Liliopsida</taxon>
        <taxon>Poales</taxon>
        <taxon>Poaceae</taxon>
        <taxon>PACMAD clade</taxon>
        <taxon>Arundinoideae</taxon>
        <taxon>Arundineae</taxon>
        <taxon>Arundo</taxon>
    </lineage>
</organism>
<dbReference type="AlphaFoldDB" id="A0A0A9F1T9"/>